<comment type="similarity">
    <text evidence="1">Belongs to the sel-1 family.</text>
</comment>
<dbReference type="eggNOG" id="KOG1550">
    <property type="taxonomic scope" value="Eukaryota"/>
</dbReference>
<organism evidence="3 4">
    <name type="scientific">Strigamia maritima</name>
    <name type="common">European centipede</name>
    <name type="synonym">Geophilus maritimus</name>
    <dbReference type="NCBI Taxonomy" id="126957"/>
    <lineage>
        <taxon>Eukaryota</taxon>
        <taxon>Metazoa</taxon>
        <taxon>Ecdysozoa</taxon>
        <taxon>Arthropoda</taxon>
        <taxon>Myriapoda</taxon>
        <taxon>Chilopoda</taxon>
        <taxon>Pleurostigmophora</taxon>
        <taxon>Geophilomorpha</taxon>
        <taxon>Linotaeniidae</taxon>
        <taxon>Strigamia</taxon>
    </lineage>
</organism>
<dbReference type="PANTHER" id="PTHR11102">
    <property type="entry name" value="SEL-1-LIKE PROTEIN"/>
    <property type="match status" value="1"/>
</dbReference>
<dbReference type="OMA" id="DERINNW"/>
<dbReference type="InterPro" id="IPR050767">
    <property type="entry name" value="Sel1_AlgK"/>
</dbReference>
<evidence type="ECO:0000256" key="2">
    <source>
        <dbReference type="SAM" id="MobiDB-lite"/>
    </source>
</evidence>
<reference evidence="3" key="2">
    <citation type="submission" date="2015-02" db="UniProtKB">
        <authorList>
            <consortium name="EnsemblMetazoa"/>
        </authorList>
    </citation>
    <scope>IDENTIFICATION</scope>
</reference>
<evidence type="ECO:0000313" key="4">
    <source>
        <dbReference type="Proteomes" id="UP000014500"/>
    </source>
</evidence>
<protein>
    <submittedName>
        <fullName evidence="3">Uncharacterized protein</fullName>
    </submittedName>
</protein>
<dbReference type="Gene3D" id="1.25.40.10">
    <property type="entry name" value="Tetratricopeptide repeat domain"/>
    <property type="match status" value="1"/>
</dbReference>
<feature type="compositionally biased region" description="Basic residues" evidence="2">
    <location>
        <begin position="484"/>
        <end position="493"/>
    </location>
</feature>
<evidence type="ECO:0000313" key="3">
    <source>
        <dbReference type="EnsemblMetazoa" id="SMAR002068-PA"/>
    </source>
</evidence>
<name>T1IM73_STRMM</name>
<dbReference type="HOGENOM" id="CLU_359941_0_0_1"/>
<feature type="region of interest" description="Disordered" evidence="2">
    <location>
        <begin position="474"/>
        <end position="506"/>
    </location>
</feature>
<dbReference type="PhylomeDB" id="T1IM73"/>
<keyword evidence="4" id="KW-1185">Reference proteome</keyword>
<dbReference type="EMBL" id="JH430985">
    <property type="status" value="NOT_ANNOTATED_CDS"/>
    <property type="molecule type" value="Genomic_DNA"/>
</dbReference>
<sequence>MSSLEPKPGSKVFSSNQRNFVILYCRLLPLATTALRELFRSTWQRGKTNKWRNNASQGEIFLSKMGKQVLIETSTNQKERLVSGNVDMWNLKLLCHVLQKMDFGKANLKKDDKKKLQLLEEARCEIARCPNQAYTNLEFSRLWETIEKILVHFGQSASDLCSMKFSAFINQPFDLNVTNDHVKQIESDFLKEGKFQEAIVKYNELLILRRVYIESGQQKKASKYLTIAKVLEECNCLMKQKMKCSAGNFSREEEKLGEPDELSLSEEPADQEQLEILKMQACEWLAKKGDPKGLYVLATMHANGQGGLEKNLVAAVKLWKEAATKPPFINGKPNHGVADAEHALACYYEFGLGGLMISKKKAANLFARAVEHGHTASAINLARMYFVGNGVERNYRKAVEYWQTAASQGNTSAMQSLADYYLREVKDPNKAMEWHRKAMAGGKVSIDTNAQFTSDVKRLREKLQGLDLEACQTEKEDTQPFKREIKKKPKKSKKSSEPEITPHLDSTSTHRYNLDVLETHVLKGSVTAELLKRAVLHFDTALKILNEHKIKCPLNFINELADCIRIDHSVASWSPSEFELGSRVVADALKKSDKEVSELDKNVRICHYYFHANSFPNMKVFLTECMDKYPEEITFRIMLTLTLAYLSEYEQGIKVADEALDMFPENGELLFYKATHVRSLPLDLNSIVECYQRFIDAVPEDHCKVPEAYYTMAYECLNAEVSDVVNYYLMGLKKEIVQLPCFLPNNDCLKSELEEKMKIEPFKTVLEKFSQVMNKQSK</sequence>
<dbReference type="InterPro" id="IPR006597">
    <property type="entry name" value="Sel1-like"/>
</dbReference>
<reference evidence="4" key="1">
    <citation type="submission" date="2011-05" db="EMBL/GenBank/DDBJ databases">
        <authorList>
            <person name="Richards S.R."/>
            <person name="Qu J."/>
            <person name="Jiang H."/>
            <person name="Jhangiani S.N."/>
            <person name="Agravi P."/>
            <person name="Goodspeed R."/>
            <person name="Gross S."/>
            <person name="Mandapat C."/>
            <person name="Jackson L."/>
            <person name="Mathew T."/>
            <person name="Pu L."/>
            <person name="Thornton R."/>
            <person name="Saada N."/>
            <person name="Wilczek-Boney K.B."/>
            <person name="Lee S."/>
            <person name="Kovar C."/>
            <person name="Wu Y."/>
            <person name="Scherer S.E."/>
            <person name="Worley K.C."/>
            <person name="Muzny D.M."/>
            <person name="Gibbs R."/>
        </authorList>
    </citation>
    <scope>NUCLEOTIDE SEQUENCE</scope>
    <source>
        <strain evidence="4">Brora</strain>
    </source>
</reference>
<feature type="compositionally biased region" description="Basic and acidic residues" evidence="2">
    <location>
        <begin position="474"/>
        <end position="483"/>
    </location>
</feature>
<dbReference type="EnsemblMetazoa" id="SMAR002068-RA">
    <property type="protein sequence ID" value="SMAR002068-PA"/>
    <property type="gene ID" value="SMAR002068"/>
</dbReference>
<dbReference type="STRING" id="126957.T1IM73"/>
<proteinExistence type="inferred from homology"/>
<dbReference type="Pfam" id="PF08238">
    <property type="entry name" value="Sel1"/>
    <property type="match status" value="4"/>
</dbReference>
<dbReference type="Proteomes" id="UP000014500">
    <property type="component" value="Unassembled WGS sequence"/>
</dbReference>
<dbReference type="SMART" id="SM00671">
    <property type="entry name" value="SEL1"/>
    <property type="match status" value="4"/>
</dbReference>
<dbReference type="SUPFAM" id="SSF48452">
    <property type="entry name" value="TPR-like"/>
    <property type="match status" value="1"/>
</dbReference>
<dbReference type="InterPro" id="IPR011990">
    <property type="entry name" value="TPR-like_helical_dom_sf"/>
</dbReference>
<dbReference type="SUPFAM" id="SSF81901">
    <property type="entry name" value="HCP-like"/>
    <property type="match status" value="1"/>
</dbReference>
<dbReference type="PANTHER" id="PTHR11102:SF160">
    <property type="entry name" value="ERAD-ASSOCIATED E3 UBIQUITIN-PROTEIN LIGASE COMPONENT HRD3"/>
    <property type="match status" value="1"/>
</dbReference>
<evidence type="ECO:0000256" key="1">
    <source>
        <dbReference type="ARBA" id="ARBA00038101"/>
    </source>
</evidence>
<accession>T1IM73</accession>
<dbReference type="AlphaFoldDB" id="T1IM73"/>